<gene>
    <name evidence="2" type="ORF">NEZAVI_LOCUS1576</name>
</gene>
<sequence length="645" mass="74421">MKIVNVTSLNSMDDIMNFNQISDFMEKNHSSSANFTNNISNDDQRNTLVTTYPWIIDFRKQCLSELMNSSMRSLMKLIKLYCCNISKSVEDCYHKPKRALKLKTEISNTLTFFYFAYKEIKTPLEHFSYLEKMSDLMAMYVDMEIKASRNGIESERKVASMITSSLKLYFGKYPEYILDSLLKTNLITKRCRALGDLIFRRVLRDVPESSLDIITYVRNILAYKMWKEIMQGSKFEQQQISQLACMRLGTPVRLKEKLESIHSLRDLFPILPKSNVTNFLMKAKFSSREKCKIFYKAVASPIVLAALNDTNYPITNDSDSFFCEKDSSKVDLLLNNLWKSLNGNRDVNSCTIRNIAMNTSDELLRNSNFKRKIEDINNDIKSEPKKKSTENSAGEDKHSIKLETDDVLTRLSHESLCQYEHSMEDFFHAEEEHKDILSWKSDLDIKKEKENYIMKEDKSEDFDTSECCTNSDLEDDIIGSSNECLFDLKEDLSVVEGEKGNDGEHSSSLPLKKRRGFPYNKYVKNDKTDMTEMISGEQEERKMIFKTPAQLKAFNNSFNESTDLINLALGSHSIYSDQNDLSYPVRREADSVSENSSQPVVKKKAKPSSRRGRRKGRGRSKKKNLCQQVEESNRLLDELTTTAGL</sequence>
<organism evidence="2 3">
    <name type="scientific">Nezara viridula</name>
    <name type="common">Southern green stink bug</name>
    <name type="synonym">Cimex viridulus</name>
    <dbReference type="NCBI Taxonomy" id="85310"/>
    <lineage>
        <taxon>Eukaryota</taxon>
        <taxon>Metazoa</taxon>
        <taxon>Ecdysozoa</taxon>
        <taxon>Arthropoda</taxon>
        <taxon>Hexapoda</taxon>
        <taxon>Insecta</taxon>
        <taxon>Pterygota</taxon>
        <taxon>Neoptera</taxon>
        <taxon>Paraneoptera</taxon>
        <taxon>Hemiptera</taxon>
        <taxon>Heteroptera</taxon>
        <taxon>Panheteroptera</taxon>
        <taxon>Pentatomomorpha</taxon>
        <taxon>Pentatomoidea</taxon>
        <taxon>Pentatomidae</taxon>
        <taxon>Pentatominae</taxon>
        <taxon>Nezara</taxon>
    </lineage>
</organism>
<feature type="region of interest" description="Disordered" evidence="1">
    <location>
        <begin position="587"/>
        <end position="629"/>
    </location>
</feature>
<feature type="non-terminal residue" evidence="2">
    <location>
        <position position="645"/>
    </location>
</feature>
<dbReference type="AlphaFoldDB" id="A0A9P0GY23"/>
<accession>A0A9P0GY23</accession>
<dbReference type="EMBL" id="OV725077">
    <property type="protein sequence ID" value="CAH1390358.1"/>
    <property type="molecule type" value="Genomic_DNA"/>
</dbReference>
<feature type="compositionally biased region" description="Basic residues" evidence="1">
    <location>
        <begin position="601"/>
        <end position="624"/>
    </location>
</feature>
<protein>
    <submittedName>
        <fullName evidence="2">Uncharacterized protein</fullName>
    </submittedName>
</protein>
<evidence type="ECO:0000313" key="2">
    <source>
        <dbReference type="EMBL" id="CAH1390358.1"/>
    </source>
</evidence>
<evidence type="ECO:0000313" key="3">
    <source>
        <dbReference type="Proteomes" id="UP001152798"/>
    </source>
</evidence>
<evidence type="ECO:0000256" key="1">
    <source>
        <dbReference type="SAM" id="MobiDB-lite"/>
    </source>
</evidence>
<keyword evidence="3" id="KW-1185">Reference proteome</keyword>
<dbReference type="Proteomes" id="UP001152798">
    <property type="component" value="Chromosome 1"/>
</dbReference>
<proteinExistence type="predicted"/>
<reference evidence="2" key="1">
    <citation type="submission" date="2022-01" db="EMBL/GenBank/DDBJ databases">
        <authorList>
            <person name="King R."/>
        </authorList>
    </citation>
    <scope>NUCLEOTIDE SEQUENCE</scope>
</reference>
<name>A0A9P0GY23_NEZVI</name>
<dbReference type="OrthoDB" id="7673806at2759"/>